<organism evidence="3 5">
    <name type="scientific">Rotaria sordida</name>
    <dbReference type="NCBI Taxonomy" id="392033"/>
    <lineage>
        <taxon>Eukaryota</taxon>
        <taxon>Metazoa</taxon>
        <taxon>Spiralia</taxon>
        <taxon>Gnathifera</taxon>
        <taxon>Rotifera</taxon>
        <taxon>Eurotatoria</taxon>
        <taxon>Bdelloidea</taxon>
        <taxon>Philodinida</taxon>
        <taxon>Philodinidae</taxon>
        <taxon>Rotaria</taxon>
    </lineage>
</organism>
<evidence type="ECO:0000256" key="1">
    <source>
        <dbReference type="SAM" id="MobiDB-lite"/>
    </source>
</evidence>
<dbReference type="EMBL" id="CAJNOL010001212">
    <property type="protein sequence ID" value="CAF1313917.1"/>
    <property type="molecule type" value="Genomic_DNA"/>
</dbReference>
<sequence>MTSTVLYRNIQRRLSVDHLQSSEILLLSNDSLRQLLFIIGIVTTVLFVLLLCMHFIIKIRHLYRTTDVNKQNSISRRDSSRQRLPDIDHNSKRSSYIKNQCGKSTNYKHHMLNKYSNHEQIQDNNYQISRLDEISLLSVHIV</sequence>
<keyword evidence="6" id="KW-1185">Reference proteome</keyword>
<protein>
    <submittedName>
        <fullName evidence="3">Uncharacterized protein</fullName>
    </submittedName>
</protein>
<feature type="transmembrane region" description="Helical" evidence="2">
    <location>
        <begin position="35"/>
        <end position="57"/>
    </location>
</feature>
<keyword evidence="2" id="KW-1133">Transmembrane helix</keyword>
<evidence type="ECO:0000313" key="4">
    <source>
        <dbReference type="EMBL" id="CAF1313917.1"/>
    </source>
</evidence>
<keyword evidence="2" id="KW-0812">Transmembrane</keyword>
<feature type="compositionally biased region" description="Basic and acidic residues" evidence="1">
    <location>
        <begin position="75"/>
        <end position="91"/>
    </location>
</feature>
<evidence type="ECO:0000256" key="2">
    <source>
        <dbReference type="SAM" id="Phobius"/>
    </source>
</evidence>
<accession>A0A814PAN4</accession>
<comment type="caution">
    <text evidence="3">The sequence shown here is derived from an EMBL/GenBank/DDBJ whole genome shotgun (WGS) entry which is preliminary data.</text>
</comment>
<dbReference type="Proteomes" id="UP000663870">
    <property type="component" value="Unassembled WGS sequence"/>
</dbReference>
<dbReference type="AlphaFoldDB" id="A0A814PAN4"/>
<evidence type="ECO:0000313" key="6">
    <source>
        <dbReference type="Proteomes" id="UP000663870"/>
    </source>
</evidence>
<evidence type="ECO:0000313" key="5">
    <source>
        <dbReference type="Proteomes" id="UP000663854"/>
    </source>
</evidence>
<feature type="region of interest" description="Disordered" evidence="1">
    <location>
        <begin position="70"/>
        <end position="95"/>
    </location>
</feature>
<keyword evidence="2" id="KW-0472">Membrane</keyword>
<reference evidence="3" key="1">
    <citation type="submission" date="2021-02" db="EMBL/GenBank/DDBJ databases">
        <authorList>
            <person name="Nowell W R."/>
        </authorList>
    </citation>
    <scope>NUCLEOTIDE SEQUENCE</scope>
</reference>
<proteinExistence type="predicted"/>
<dbReference type="Proteomes" id="UP000663854">
    <property type="component" value="Unassembled WGS sequence"/>
</dbReference>
<dbReference type="EMBL" id="CAJNOH010000675">
    <property type="protein sequence ID" value="CAF1101173.1"/>
    <property type="molecule type" value="Genomic_DNA"/>
</dbReference>
<gene>
    <name evidence="4" type="ORF">JXQ802_LOCUS30172</name>
    <name evidence="3" type="ORF">PYM288_LOCUS19682</name>
</gene>
<evidence type="ECO:0000313" key="3">
    <source>
        <dbReference type="EMBL" id="CAF1101173.1"/>
    </source>
</evidence>
<name>A0A814PAN4_9BILA</name>